<dbReference type="OrthoDB" id="5545019at2759"/>
<dbReference type="InterPro" id="IPR051019">
    <property type="entry name" value="VLCFA-Steroid_DH"/>
</dbReference>
<dbReference type="EMBL" id="CAJPIZ010009895">
    <property type="protein sequence ID" value="CAG2112155.1"/>
    <property type="molecule type" value="Genomic_DNA"/>
</dbReference>
<keyword evidence="3" id="KW-0560">Oxidoreductase</keyword>
<evidence type="ECO:0000313" key="6">
    <source>
        <dbReference type="Proteomes" id="UP000759131"/>
    </source>
</evidence>
<name>A0A7R9Q4X1_9ACAR</name>
<reference evidence="5" key="1">
    <citation type="submission" date="2020-11" db="EMBL/GenBank/DDBJ databases">
        <authorList>
            <person name="Tran Van P."/>
        </authorList>
    </citation>
    <scope>NUCLEOTIDE SEQUENCE</scope>
</reference>
<dbReference type="InterPro" id="IPR002347">
    <property type="entry name" value="SDR_fam"/>
</dbReference>
<organism evidence="5">
    <name type="scientific">Medioppia subpectinata</name>
    <dbReference type="NCBI Taxonomy" id="1979941"/>
    <lineage>
        <taxon>Eukaryota</taxon>
        <taxon>Metazoa</taxon>
        <taxon>Ecdysozoa</taxon>
        <taxon>Arthropoda</taxon>
        <taxon>Chelicerata</taxon>
        <taxon>Arachnida</taxon>
        <taxon>Acari</taxon>
        <taxon>Acariformes</taxon>
        <taxon>Sarcoptiformes</taxon>
        <taxon>Oribatida</taxon>
        <taxon>Brachypylina</taxon>
        <taxon>Oppioidea</taxon>
        <taxon>Oppiidae</taxon>
        <taxon>Medioppia</taxon>
    </lineage>
</organism>
<dbReference type="PRINTS" id="PR00080">
    <property type="entry name" value="SDRFAMILY"/>
</dbReference>
<dbReference type="PIRSF" id="PIRSF000126">
    <property type="entry name" value="11-beta-HSD1"/>
    <property type="match status" value="1"/>
</dbReference>
<dbReference type="Gene3D" id="3.40.50.720">
    <property type="entry name" value="NAD(P)-binding Rossmann-like Domain"/>
    <property type="match status" value="1"/>
</dbReference>
<dbReference type="PANTHER" id="PTHR43899:SF13">
    <property type="entry name" value="RH59310P"/>
    <property type="match status" value="1"/>
</dbReference>
<dbReference type="CDD" id="cd05356">
    <property type="entry name" value="17beta-HSD1_like_SDR_c"/>
    <property type="match status" value="1"/>
</dbReference>
<proteinExistence type="inferred from homology"/>
<dbReference type="AlphaFoldDB" id="A0A7R9Q4X1"/>
<dbReference type="SUPFAM" id="SSF51735">
    <property type="entry name" value="NAD(P)-binding Rossmann-fold domains"/>
    <property type="match status" value="1"/>
</dbReference>
<dbReference type="InterPro" id="IPR036291">
    <property type="entry name" value="NAD(P)-bd_dom_sf"/>
</dbReference>
<dbReference type="PANTHER" id="PTHR43899">
    <property type="entry name" value="RH59310P"/>
    <property type="match status" value="1"/>
</dbReference>
<comment type="similarity">
    <text evidence="1 4">Belongs to the short-chain dehydrogenases/reductases (SDR) family.</text>
</comment>
<keyword evidence="6" id="KW-1185">Reference proteome</keyword>
<evidence type="ECO:0000313" key="5">
    <source>
        <dbReference type="EMBL" id="CAD7631725.1"/>
    </source>
</evidence>
<evidence type="ECO:0000256" key="3">
    <source>
        <dbReference type="ARBA" id="ARBA00023002"/>
    </source>
</evidence>
<evidence type="ECO:0000256" key="1">
    <source>
        <dbReference type="ARBA" id="ARBA00006484"/>
    </source>
</evidence>
<dbReference type="GO" id="GO:0016491">
    <property type="term" value="F:oxidoreductase activity"/>
    <property type="evidence" value="ECO:0007669"/>
    <property type="project" value="UniProtKB-KW"/>
</dbReference>
<dbReference type="GO" id="GO:0005783">
    <property type="term" value="C:endoplasmic reticulum"/>
    <property type="evidence" value="ECO:0007669"/>
    <property type="project" value="TreeGrafter"/>
</dbReference>
<evidence type="ECO:0000256" key="4">
    <source>
        <dbReference type="RuleBase" id="RU000363"/>
    </source>
</evidence>
<dbReference type="Pfam" id="PF00106">
    <property type="entry name" value="adh_short"/>
    <property type="match status" value="1"/>
</dbReference>
<gene>
    <name evidence="5" type="ORF">OSB1V03_LOCUS12134</name>
</gene>
<dbReference type="EMBL" id="OC864470">
    <property type="protein sequence ID" value="CAD7631725.1"/>
    <property type="molecule type" value="Genomic_DNA"/>
</dbReference>
<dbReference type="Proteomes" id="UP000759131">
    <property type="component" value="Unassembled WGS sequence"/>
</dbReference>
<dbReference type="PRINTS" id="PR00081">
    <property type="entry name" value="GDHRDH"/>
</dbReference>
<sequence length="307" mass="34824">MVSKFLSNVWDLCTKRSIKWQVNGNTWVVITGSTDGIGLEYAKQFARKGYNLLLMSRSAAKLAKVSHEIQSMHPKCRIRGLAVDFSRADIYDTIAEELTSLGEIDVLVNNVGITYPNECPEYFTQIPNLKQFIDTMINVNVISCTRLMALVIPGMESRARGVIINVSSFTANFPTPLLALYSATKVYIDYLSRALNEEYKSKGIIIQSVLPFYVSTKMTKYIKTSLFIPTPEQYVRSALKTVALESQTAGTFGHKLITNGQRICSYLFGVNFLIKLALIHFQEIRRRFYANEDMTQFNYKLFLPTKP</sequence>
<keyword evidence="2" id="KW-0521">NADP</keyword>
<protein>
    <recommendedName>
        <fullName evidence="7">Steroid dehydrogenase</fullName>
    </recommendedName>
</protein>
<evidence type="ECO:0008006" key="7">
    <source>
        <dbReference type="Google" id="ProtNLM"/>
    </source>
</evidence>
<accession>A0A7R9Q4X1</accession>
<dbReference type="FunFam" id="3.40.50.720:FF:000137">
    <property type="entry name" value="Hydroxysteroid (17-beta) dehydrogenase 3"/>
    <property type="match status" value="1"/>
</dbReference>
<evidence type="ECO:0000256" key="2">
    <source>
        <dbReference type="ARBA" id="ARBA00022857"/>
    </source>
</evidence>